<gene>
    <name evidence="7" type="ORF">H5V44_03370</name>
</gene>
<evidence type="ECO:0000256" key="1">
    <source>
        <dbReference type="ARBA" id="ARBA00004141"/>
    </source>
</evidence>
<dbReference type="Pfam" id="PF01061">
    <property type="entry name" value="ABC2_membrane"/>
    <property type="match status" value="1"/>
</dbReference>
<evidence type="ECO:0000256" key="4">
    <source>
        <dbReference type="ARBA" id="ARBA00023136"/>
    </source>
</evidence>
<dbReference type="GO" id="GO:0140359">
    <property type="term" value="F:ABC-type transporter activity"/>
    <property type="evidence" value="ECO:0007669"/>
    <property type="project" value="InterPro"/>
</dbReference>
<protein>
    <submittedName>
        <fullName evidence="7">ABC transporter permease</fullName>
    </submittedName>
</protein>
<dbReference type="InterPro" id="IPR047817">
    <property type="entry name" value="ABC2_TM_bact-type"/>
</dbReference>
<dbReference type="EMBL" id="JACKXD010000001">
    <property type="protein sequence ID" value="MBB6645345.1"/>
    <property type="molecule type" value="Genomic_DNA"/>
</dbReference>
<organism evidence="7 8">
    <name type="scientific">Halobellus ruber</name>
    <dbReference type="NCBI Taxonomy" id="2761102"/>
    <lineage>
        <taxon>Archaea</taxon>
        <taxon>Methanobacteriati</taxon>
        <taxon>Methanobacteriota</taxon>
        <taxon>Stenosarchaea group</taxon>
        <taxon>Halobacteria</taxon>
        <taxon>Halobacteriales</taxon>
        <taxon>Haloferacaceae</taxon>
        <taxon>Halobellus</taxon>
    </lineage>
</organism>
<dbReference type="PANTHER" id="PTHR43229">
    <property type="entry name" value="NODULATION PROTEIN J"/>
    <property type="match status" value="1"/>
</dbReference>
<sequence>MSRAGRIRAEFVASWHAFLRRRTAVFFTFFFPAIIVVIFGALVGTQPTGGGLFSEPDGYYIAGYLAVVVLFTPLSRVGSTVARYRAGSRFEKLATTPLRRWEWLLAQSLVNVVVIGAAATLLLALTVLVTGTTVPLAPATLLFLPFVAFGVTLFCGLGAAIGRLAGSQDGVIAASNAVALPLLFLSETFVTPELLPGWFRPALAFSPLTYVARGIRAVTYADATTAVLPNLLAAAALAAAFFAVGAAAVPRTD</sequence>
<dbReference type="InterPro" id="IPR013525">
    <property type="entry name" value="ABC2_TM"/>
</dbReference>
<feature type="transmembrane region" description="Helical" evidence="5">
    <location>
        <begin position="141"/>
        <end position="164"/>
    </location>
</feature>
<dbReference type="RefSeq" id="WP_185191706.1">
    <property type="nucleotide sequence ID" value="NZ_JACKXD010000001.1"/>
</dbReference>
<dbReference type="Proteomes" id="UP000546257">
    <property type="component" value="Unassembled WGS sequence"/>
</dbReference>
<dbReference type="InterPro" id="IPR051784">
    <property type="entry name" value="Nod_factor_ABC_transporter"/>
</dbReference>
<keyword evidence="8" id="KW-1185">Reference proteome</keyword>
<evidence type="ECO:0000313" key="8">
    <source>
        <dbReference type="Proteomes" id="UP000546257"/>
    </source>
</evidence>
<evidence type="ECO:0000256" key="3">
    <source>
        <dbReference type="ARBA" id="ARBA00022989"/>
    </source>
</evidence>
<feature type="transmembrane region" description="Helical" evidence="5">
    <location>
        <begin position="59"/>
        <end position="82"/>
    </location>
</feature>
<keyword evidence="2 5" id="KW-0812">Transmembrane</keyword>
<reference evidence="7 8" key="1">
    <citation type="submission" date="2020-08" db="EMBL/GenBank/DDBJ databases">
        <authorList>
            <person name="Seo M.-J."/>
        </authorList>
    </citation>
    <scope>NUCLEOTIDE SEQUENCE [LARGE SCALE GENOMIC DNA]</scope>
    <source>
        <strain evidence="7 8">MBLA0160</strain>
    </source>
</reference>
<evidence type="ECO:0000259" key="6">
    <source>
        <dbReference type="PROSITE" id="PS51012"/>
    </source>
</evidence>
<feature type="transmembrane region" description="Helical" evidence="5">
    <location>
        <begin position="231"/>
        <end position="249"/>
    </location>
</feature>
<feature type="transmembrane region" description="Helical" evidence="5">
    <location>
        <begin position="24"/>
        <end position="44"/>
    </location>
</feature>
<comment type="subcellular location">
    <subcellularLocation>
        <location evidence="1">Membrane</location>
        <topology evidence="1">Multi-pass membrane protein</topology>
    </subcellularLocation>
</comment>
<feature type="domain" description="ABC transmembrane type-2" evidence="6">
    <location>
        <begin position="23"/>
        <end position="252"/>
    </location>
</feature>
<feature type="transmembrane region" description="Helical" evidence="5">
    <location>
        <begin position="103"/>
        <end position="129"/>
    </location>
</feature>
<proteinExistence type="predicted"/>
<accession>A0A7J9SEH1</accession>
<evidence type="ECO:0000313" key="7">
    <source>
        <dbReference type="EMBL" id="MBB6645345.1"/>
    </source>
</evidence>
<name>A0A7J9SEH1_9EURY</name>
<dbReference type="GO" id="GO:0043190">
    <property type="term" value="C:ATP-binding cassette (ABC) transporter complex"/>
    <property type="evidence" value="ECO:0007669"/>
    <property type="project" value="InterPro"/>
</dbReference>
<dbReference type="PROSITE" id="PS51012">
    <property type="entry name" value="ABC_TM2"/>
    <property type="match status" value="1"/>
</dbReference>
<dbReference type="AlphaFoldDB" id="A0A7J9SEH1"/>
<comment type="caution">
    <text evidence="7">The sequence shown here is derived from an EMBL/GenBank/DDBJ whole genome shotgun (WGS) entry which is preliminary data.</text>
</comment>
<evidence type="ECO:0000256" key="5">
    <source>
        <dbReference type="SAM" id="Phobius"/>
    </source>
</evidence>
<dbReference type="PANTHER" id="PTHR43229:SF6">
    <property type="entry name" value="ABC-TYPE MULTIDRUG TRANSPORT SYSTEM, PERMEASE COMPONENT"/>
    <property type="match status" value="1"/>
</dbReference>
<dbReference type="PIRSF" id="PIRSF006648">
    <property type="entry name" value="DrrB"/>
    <property type="match status" value="1"/>
</dbReference>
<keyword evidence="4 5" id="KW-0472">Membrane</keyword>
<evidence type="ECO:0000256" key="2">
    <source>
        <dbReference type="ARBA" id="ARBA00022692"/>
    </source>
</evidence>
<keyword evidence="3 5" id="KW-1133">Transmembrane helix</keyword>
<dbReference type="InterPro" id="IPR000412">
    <property type="entry name" value="ABC_2_transport"/>
</dbReference>